<dbReference type="CDD" id="cd04901">
    <property type="entry name" value="ACT_3PGDH"/>
    <property type="match status" value="1"/>
</dbReference>
<evidence type="ECO:0000256" key="4">
    <source>
        <dbReference type="ARBA" id="ARBA00013143"/>
    </source>
</evidence>
<comment type="pathway">
    <text evidence="2">Amino-acid biosynthesis; L-serine biosynthesis; L-serine from 3-phospho-D-glycerate: step 1/3.</text>
</comment>
<dbReference type="InterPro" id="IPR002912">
    <property type="entry name" value="ACT_dom"/>
</dbReference>
<dbReference type="GO" id="GO:0051287">
    <property type="term" value="F:NAD binding"/>
    <property type="evidence" value="ECO:0007669"/>
    <property type="project" value="InterPro"/>
</dbReference>
<evidence type="ECO:0000256" key="6">
    <source>
        <dbReference type="ARBA" id="ARBA00023002"/>
    </source>
</evidence>
<dbReference type="EC" id="1.1.1.399" evidence="3"/>
<reference evidence="13 14" key="1">
    <citation type="submission" date="2018-01" db="EMBL/GenBank/DDBJ databases">
        <title>Genome sequence of a Cantenovulum-like bacteria.</title>
        <authorList>
            <person name="Tan W.R."/>
            <person name="Lau N.-S."/>
            <person name="Go F."/>
            <person name="Amirul A.-A.A."/>
        </authorList>
    </citation>
    <scope>NUCLEOTIDE SEQUENCE [LARGE SCALE GENOMIC DNA]</scope>
    <source>
        <strain evidence="13 14">CCB-QB4</strain>
    </source>
</reference>
<evidence type="ECO:0000256" key="1">
    <source>
        <dbReference type="ARBA" id="ARBA00003800"/>
    </source>
</evidence>
<comment type="function">
    <text evidence="1">Catalyzes the reversible oxidation of 3-phospho-D-glycerate to 3-phosphonooxypyruvate, the first step of the phosphorylated L-serine biosynthesis pathway. Also catalyzes the reversible oxidation of 2-hydroxyglutarate to 2-oxoglutarate.</text>
</comment>
<dbReference type="EC" id="1.1.1.95" evidence="4"/>
<dbReference type="Gene3D" id="3.40.50.720">
    <property type="entry name" value="NAD(P)-binding Rossmann-like Domain"/>
    <property type="match status" value="2"/>
</dbReference>
<sequence>MKSIRTYNNISDKGLSRFPQDKYTVSADANTPDAILLRSHKLHSEALPDSVLAVARAGAGVNNIPVSDYTHQGIVVFNTPGANANAVKELVLASLLLSSRGITQSMNYVDSLANETDSAALHKKVEAGKKAYGGCELEGKTLGVVGLGAIGAKVANLALSLGMKVIGYDPKLSVEAAWRLSSKVSRAENLNSLLARSDYVTLHVPVVPATKGFMNEEAFNTIKEGAKLINLARGELVDEQAAIDALDSGKLGMYVADFPSEALIKHDKVILFPHLGASTREAEENCAVMAADQLMDFLENGNIVNSVNFPAIAMERTTGYRITFANDNVPKVLGTVLNQLADLNINVLDMVNKSRDDIAYTILDIEQEPTDELLNAISDVEHVFHVRHV</sequence>
<evidence type="ECO:0000256" key="3">
    <source>
        <dbReference type="ARBA" id="ARBA00013001"/>
    </source>
</evidence>
<evidence type="ECO:0000256" key="11">
    <source>
        <dbReference type="RuleBase" id="RU003719"/>
    </source>
</evidence>
<keyword evidence="14" id="KW-1185">Reference proteome</keyword>
<comment type="catalytic activity">
    <reaction evidence="9">
        <text>(R)-2-hydroxyglutarate + NAD(+) = 2-oxoglutarate + NADH + H(+)</text>
        <dbReference type="Rhea" id="RHEA:49612"/>
        <dbReference type="ChEBI" id="CHEBI:15378"/>
        <dbReference type="ChEBI" id="CHEBI:15801"/>
        <dbReference type="ChEBI" id="CHEBI:16810"/>
        <dbReference type="ChEBI" id="CHEBI:57540"/>
        <dbReference type="ChEBI" id="CHEBI:57945"/>
        <dbReference type="EC" id="1.1.1.399"/>
    </reaction>
</comment>
<dbReference type="EMBL" id="CP026604">
    <property type="protein sequence ID" value="AWB67518.1"/>
    <property type="molecule type" value="Genomic_DNA"/>
</dbReference>
<evidence type="ECO:0000313" key="13">
    <source>
        <dbReference type="EMBL" id="AWB67518.1"/>
    </source>
</evidence>
<evidence type="ECO:0000256" key="2">
    <source>
        <dbReference type="ARBA" id="ARBA00005216"/>
    </source>
</evidence>
<dbReference type="CDD" id="cd12174">
    <property type="entry name" value="PGDH_like_3"/>
    <property type="match status" value="1"/>
</dbReference>
<evidence type="ECO:0000256" key="8">
    <source>
        <dbReference type="ARBA" id="ARBA00030455"/>
    </source>
</evidence>
<dbReference type="SUPFAM" id="SSF51735">
    <property type="entry name" value="NAD(P)-binding Rossmann-fold domains"/>
    <property type="match status" value="1"/>
</dbReference>
<gene>
    <name evidence="13" type="ORF">C2869_14185</name>
</gene>
<evidence type="ECO:0000259" key="12">
    <source>
        <dbReference type="PROSITE" id="PS51671"/>
    </source>
</evidence>
<dbReference type="OrthoDB" id="9805416at2"/>
<dbReference type="KEGG" id="cate:C2869_14185"/>
<dbReference type="SUPFAM" id="SSF52283">
    <property type="entry name" value="Formate/glycerate dehydrogenase catalytic domain-like"/>
    <property type="match status" value="1"/>
</dbReference>
<keyword evidence="6 11" id="KW-0560">Oxidoreductase</keyword>
<name>A0A2S0VTG7_9ALTE</name>
<dbReference type="PROSITE" id="PS51671">
    <property type="entry name" value="ACT"/>
    <property type="match status" value="1"/>
</dbReference>
<accession>A0A2S0VTG7</accession>
<dbReference type="Pfam" id="PF02826">
    <property type="entry name" value="2-Hacid_dh_C"/>
    <property type="match status" value="1"/>
</dbReference>
<dbReference type="InterPro" id="IPR036291">
    <property type="entry name" value="NAD(P)-bd_dom_sf"/>
</dbReference>
<dbReference type="InterPro" id="IPR006139">
    <property type="entry name" value="D-isomer_2_OHA_DH_cat_dom"/>
</dbReference>
<dbReference type="UniPathway" id="UPA00135">
    <property type="reaction ID" value="UER00196"/>
</dbReference>
<dbReference type="InterPro" id="IPR029752">
    <property type="entry name" value="D-isomer_DH_CS1"/>
</dbReference>
<dbReference type="GO" id="GO:0004617">
    <property type="term" value="F:phosphoglycerate dehydrogenase activity"/>
    <property type="evidence" value="ECO:0007669"/>
    <property type="project" value="UniProtKB-EC"/>
</dbReference>
<dbReference type="PANTHER" id="PTHR42938:SF47">
    <property type="entry name" value="HYDROXYPYRUVATE REDUCTASE"/>
    <property type="match status" value="1"/>
</dbReference>
<dbReference type="InterPro" id="IPR006140">
    <property type="entry name" value="D-isomer_DH_NAD-bd"/>
</dbReference>
<evidence type="ECO:0000256" key="10">
    <source>
        <dbReference type="ARBA" id="ARBA00048731"/>
    </source>
</evidence>
<dbReference type="PANTHER" id="PTHR42938">
    <property type="entry name" value="FORMATE DEHYDROGENASE 1"/>
    <property type="match status" value="1"/>
</dbReference>
<comment type="similarity">
    <text evidence="11">Belongs to the D-isomer specific 2-hydroxyacid dehydrogenase family.</text>
</comment>
<organism evidence="13 14">
    <name type="scientific">Saccharobesus litoralis</name>
    <dbReference type="NCBI Taxonomy" id="2172099"/>
    <lineage>
        <taxon>Bacteria</taxon>
        <taxon>Pseudomonadati</taxon>
        <taxon>Pseudomonadota</taxon>
        <taxon>Gammaproteobacteria</taxon>
        <taxon>Alteromonadales</taxon>
        <taxon>Alteromonadaceae</taxon>
        <taxon>Saccharobesus</taxon>
    </lineage>
</organism>
<evidence type="ECO:0000256" key="9">
    <source>
        <dbReference type="ARBA" id="ARBA00048126"/>
    </source>
</evidence>
<dbReference type="SUPFAM" id="SSF55021">
    <property type="entry name" value="ACT-like"/>
    <property type="match status" value="1"/>
</dbReference>
<evidence type="ECO:0000313" key="14">
    <source>
        <dbReference type="Proteomes" id="UP000244441"/>
    </source>
</evidence>
<dbReference type="Gene3D" id="3.30.70.260">
    <property type="match status" value="1"/>
</dbReference>
<dbReference type="Pfam" id="PF00389">
    <property type="entry name" value="2-Hacid_dh"/>
    <property type="match status" value="1"/>
</dbReference>
<evidence type="ECO:0000256" key="5">
    <source>
        <dbReference type="ARBA" id="ARBA00021582"/>
    </source>
</evidence>
<proteinExistence type="inferred from homology"/>
<dbReference type="InterPro" id="IPR045865">
    <property type="entry name" value="ACT-like_dom_sf"/>
</dbReference>
<feature type="domain" description="ACT" evidence="12">
    <location>
        <begin position="321"/>
        <end position="389"/>
    </location>
</feature>
<comment type="catalytic activity">
    <reaction evidence="10">
        <text>(2R)-3-phosphoglycerate + NAD(+) = 3-phosphooxypyruvate + NADH + H(+)</text>
        <dbReference type="Rhea" id="RHEA:12641"/>
        <dbReference type="ChEBI" id="CHEBI:15378"/>
        <dbReference type="ChEBI" id="CHEBI:18110"/>
        <dbReference type="ChEBI" id="CHEBI:57540"/>
        <dbReference type="ChEBI" id="CHEBI:57945"/>
        <dbReference type="ChEBI" id="CHEBI:58272"/>
        <dbReference type="EC" id="1.1.1.95"/>
    </reaction>
</comment>
<keyword evidence="7" id="KW-0520">NAD</keyword>
<dbReference type="PROSITE" id="PS00065">
    <property type="entry name" value="D_2_HYDROXYACID_DH_1"/>
    <property type="match status" value="1"/>
</dbReference>
<dbReference type="AlphaFoldDB" id="A0A2S0VTG7"/>
<protein>
    <recommendedName>
        <fullName evidence="5">D-3-phosphoglycerate dehydrogenase</fullName>
        <ecNumber evidence="3">1.1.1.399</ecNumber>
        <ecNumber evidence="4">1.1.1.95</ecNumber>
    </recommendedName>
    <alternativeName>
        <fullName evidence="8">2-oxoglutarate reductase</fullName>
    </alternativeName>
</protein>
<evidence type="ECO:0000256" key="7">
    <source>
        <dbReference type="ARBA" id="ARBA00023027"/>
    </source>
</evidence>
<dbReference type="RefSeq" id="WP_108603565.1">
    <property type="nucleotide sequence ID" value="NZ_CP026604.1"/>
</dbReference>
<dbReference type="Proteomes" id="UP000244441">
    <property type="component" value="Chromosome"/>
</dbReference>